<dbReference type="PANTHER" id="PTHR16305">
    <property type="entry name" value="TESTICULAR SOLUBLE ADENYLYL CYCLASE"/>
    <property type="match status" value="1"/>
</dbReference>
<dbReference type="SUPFAM" id="SSF48452">
    <property type="entry name" value="TPR-like"/>
    <property type="match status" value="3"/>
</dbReference>
<dbReference type="InterPro" id="IPR011990">
    <property type="entry name" value="TPR-like_helical_dom_sf"/>
</dbReference>
<evidence type="ECO:0000313" key="5">
    <source>
        <dbReference type="Proteomes" id="UP001147700"/>
    </source>
</evidence>
<dbReference type="InterPro" id="IPR016032">
    <property type="entry name" value="Sig_transdc_resp-reg_C-effctor"/>
</dbReference>
<dbReference type="InterPro" id="IPR005158">
    <property type="entry name" value="BTAD"/>
</dbReference>
<proteinExistence type="predicted"/>
<dbReference type="PANTHER" id="PTHR16305:SF35">
    <property type="entry name" value="TRANSCRIPTIONAL ACTIVATOR DOMAIN"/>
    <property type="match status" value="1"/>
</dbReference>
<evidence type="ECO:0000256" key="1">
    <source>
        <dbReference type="ARBA" id="ARBA00022741"/>
    </source>
</evidence>
<dbReference type="Proteomes" id="UP001147700">
    <property type="component" value="Unassembled WGS sequence"/>
</dbReference>
<dbReference type="Gene3D" id="1.25.40.10">
    <property type="entry name" value="Tetratricopeptide repeat domain"/>
    <property type="match status" value="2"/>
</dbReference>
<dbReference type="InterPro" id="IPR027417">
    <property type="entry name" value="P-loop_NTPase"/>
</dbReference>
<evidence type="ECO:0000259" key="3">
    <source>
        <dbReference type="PROSITE" id="PS50043"/>
    </source>
</evidence>
<dbReference type="RefSeq" id="WP_202953058.1">
    <property type="nucleotide sequence ID" value="NZ_JAPCID010000002.1"/>
</dbReference>
<dbReference type="SUPFAM" id="SSF46894">
    <property type="entry name" value="C-terminal effector domain of the bipartite response regulators"/>
    <property type="match status" value="2"/>
</dbReference>
<dbReference type="SMART" id="SM00421">
    <property type="entry name" value="HTH_LUXR"/>
    <property type="match status" value="1"/>
</dbReference>
<comment type="caution">
    <text evidence="4">The sequence shown here is derived from an EMBL/GenBank/DDBJ whole genome shotgun (WGS) entry which is preliminary data.</text>
</comment>
<reference evidence="4" key="1">
    <citation type="submission" date="2022-10" db="EMBL/GenBank/DDBJ databases">
        <title>The WGS of Solirubrobacter sp. CPCC 204708.</title>
        <authorList>
            <person name="Jiang Z."/>
        </authorList>
    </citation>
    <scope>NUCLEOTIDE SEQUENCE</scope>
    <source>
        <strain evidence="4">CPCC 204708</strain>
    </source>
</reference>
<keyword evidence="1" id="KW-0547">Nucleotide-binding</keyword>
<dbReference type="InterPro" id="IPR041664">
    <property type="entry name" value="AAA_16"/>
</dbReference>
<sequence>MVVKDSTRIQLCGRLIVELQGRRLEESLRGRQGRLLFAYLAINRDRPVRRDELAEALWSGKGAPPAYESLLAPPLSRLRKALGPGVLEGRSELQLQLPEDAWIDWEVARARVRDARGSTPAHAWQAAREAVEIAERGLLPGLEAPWIDTKRSELADLHVEALEAAALAGARLGGAALPEAEEAARAAVKAQPYRESARAALMEVLRARGNVNEALRVYEDIRVLLREELGSSPGSALVALHQELLRDDSAPPRPTARPAVARASTLVERDREVALLDGWLQEATLGDGRAVLIEGPPGIGKSRLLAEFRRRAVTEGALVLNARAGELEREFPFGVVRQLFEGVVTDPDSLAGAAAAARVVFASPENGTPTGDASFAALHGLYWLALNLAAEHPLLLEIDDLHWCDRPSLRFLAYLVRRLEGQPVLVTASVRTGDQPTDAALLAEIANDPATAHVRPGPLSEEAVGDLVAKRLGAEPDDAFREACHRTTGGNPLLVRQLLNALETDHVKPDAAHADVVRAIGSRAVSSSVLLRMARLPGEAATVARAVAVLGESAELPTVAALSGLDEAQVAGAMAALARAEILRPEPPPGFVHPLVRDAVYTGLPLGERELLHARAAAVLRERGADLDQVAAQLMLTPGRGDAAVARLLHEAGNAAMSRGAVDSSVGYMQRALEEPPAPEDRARLLLDLGEAEALTRGPDSARHLREAYDGLSDAQLKVRAANALGRALLFTSSPAEGSRVALEAADALPPELADEALGLRAFALMGIPFGSMEPEEWTPARAWRGKPMSTIGEKLMGAVSALEWTQAGGHVDDVLPQAFGALAGGQLQLRDPNLLTLAASLPLIVGDRDEALQMFDLAMVEAHRRGSLFAVTGMYLWRGFTLFWRGDLMDAEEELTAAFEQAEAWGYGADTLQWNAAHLSWCLTERGKLAEARTALMRARERGPRSDGARYWCNARLELLVAEGKYEDAVEAAEDYAVRFRHYHNPAAARWSGLRAVALDALGMKKKAIALAAEELDRARDWGAPGTVARSLRVLGLLEGPEGLERLEEAVELVSRASSRLELAKSLAGLGVLRRLAGRPDYAREPLTRAHELAEVCGAERLLGDIRRELVAVGVEPASAMPHGVASLTATERRVAALAAAGRAEREIAQELFVTPRIIEIKLGSALRKLGASSTRELALALET</sequence>
<evidence type="ECO:0000256" key="2">
    <source>
        <dbReference type="ARBA" id="ARBA00022840"/>
    </source>
</evidence>
<dbReference type="Pfam" id="PF03704">
    <property type="entry name" value="BTAD"/>
    <property type="match status" value="1"/>
</dbReference>
<keyword evidence="2" id="KW-0067">ATP-binding</keyword>
<keyword evidence="5" id="KW-1185">Reference proteome</keyword>
<protein>
    <submittedName>
        <fullName evidence="4">AAA family ATPase</fullName>
    </submittedName>
</protein>
<feature type="domain" description="HTH luxR-type" evidence="3">
    <location>
        <begin position="1122"/>
        <end position="1185"/>
    </location>
</feature>
<dbReference type="SMART" id="SM01043">
    <property type="entry name" value="BTAD"/>
    <property type="match status" value="1"/>
</dbReference>
<organism evidence="4 5">
    <name type="scientific">Solirubrobacter deserti</name>
    <dbReference type="NCBI Taxonomy" id="2282478"/>
    <lineage>
        <taxon>Bacteria</taxon>
        <taxon>Bacillati</taxon>
        <taxon>Actinomycetota</taxon>
        <taxon>Thermoleophilia</taxon>
        <taxon>Solirubrobacterales</taxon>
        <taxon>Solirubrobacteraceae</taxon>
        <taxon>Solirubrobacter</taxon>
    </lineage>
</organism>
<dbReference type="PROSITE" id="PS50043">
    <property type="entry name" value="HTH_LUXR_2"/>
    <property type="match status" value="1"/>
</dbReference>
<dbReference type="Gene3D" id="1.10.10.10">
    <property type="entry name" value="Winged helix-like DNA-binding domain superfamily/Winged helix DNA-binding domain"/>
    <property type="match status" value="2"/>
</dbReference>
<dbReference type="InterPro" id="IPR036388">
    <property type="entry name" value="WH-like_DNA-bd_sf"/>
</dbReference>
<gene>
    <name evidence="4" type="ORF">OJ962_01355</name>
</gene>
<evidence type="ECO:0000313" key="4">
    <source>
        <dbReference type="EMBL" id="MDA0136127.1"/>
    </source>
</evidence>
<accession>A0ABT4RC66</accession>
<dbReference type="Pfam" id="PF13191">
    <property type="entry name" value="AAA_16"/>
    <property type="match status" value="1"/>
</dbReference>
<dbReference type="SUPFAM" id="SSF52540">
    <property type="entry name" value="P-loop containing nucleoside triphosphate hydrolases"/>
    <property type="match status" value="1"/>
</dbReference>
<dbReference type="Pfam" id="PF00196">
    <property type="entry name" value="GerE"/>
    <property type="match status" value="1"/>
</dbReference>
<dbReference type="EMBL" id="JAPCID010000002">
    <property type="protein sequence ID" value="MDA0136127.1"/>
    <property type="molecule type" value="Genomic_DNA"/>
</dbReference>
<name>A0ABT4RC66_9ACTN</name>
<dbReference type="InterPro" id="IPR000792">
    <property type="entry name" value="Tscrpt_reg_LuxR_C"/>
</dbReference>